<name>A0ABV1NVJ9_9ACTN</name>
<feature type="transmembrane region" description="Helical" evidence="8">
    <location>
        <begin position="28"/>
        <end position="49"/>
    </location>
</feature>
<dbReference type="PANTHER" id="PTHR37820">
    <property type="entry name" value="CELL DIVISION PROTEIN DIVIB"/>
    <property type="match status" value="1"/>
</dbReference>
<keyword evidence="11" id="KW-1185">Reference proteome</keyword>
<evidence type="ECO:0000256" key="2">
    <source>
        <dbReference type="ARBA" id="ARBA00022475"/>
    </source>
</evidence>
<evidence type="ECO:0000256" key="5">
    <source>
        <dbReference type="ARBA" id="ARBA00022989"/>
    </source>
</evidence>
<dbReference type="Gene3D" id="3.10.20.310">
    <property type="entry name" value="membrane protein fhac"/>
    <property type="match status" value="1"/>
</dbReference>
<dbReference type="InterPro" id="IPR013685">
    <property type="entry name" value="POTRA_FtsQ_type"/>
</dbReference>
<sequence length="249" mass="26633">MSDPVDPRTRRTRRRFVRRRWARRWSTLRYVVVGLVLLALGAAAVWTVWFSALLDVEDVEVTGVGPLAADQVRAAAQVPDGEPLARVDLAAVRARVESLSQVASADVTRSWPDAVTISVEERVAVAVVELGGTLRGLDAEGVAFRTYTAAPQGLPRVESQVDTTAEALREAAQVVAALPEDLAGRLDHVEVETVDRIVLALRDGRTVAWGSADESARKAEVLTVLLSQPGTAYDVSVPGRPTVSGPAVG</sequence>
<organism evidence="10 11">
    <name type="scientific">Nocardioides kribbensis</name>
    <dbReference type="NCBI Taxonomy" id="305517"/>
    <lineage>
        <taxon>Bacteria</taxon>
        <taxon>Bacillati</taxon>
        <taxon>Actinomycetota</taxon>
        <taxon>Actinomycetes</taxon>
        <taxon>Propionibacteriales</taxon>
        <taxon>Nocardioidaceae</taxon>
        <taxon>Nocardioides</taxon>
    </lineage>
</organism>
<comment type="similarity">
    <text evidence="8">Belongs to the FtsQ/DivIB family. FtsQ subfamily.</text>
</comment>
<dbReference type="PANTHER" id="PTHR37820:SF1">
    <property type="entry name" value="CELL DIVISION PROTEIN FTSQ"/>
    <property type="match status" value="1"/>
</dbReference>
<dbReference type="Pfam" id="PF08478">
    <property type="entry name" value="POTRA_1"/>
    <property type="match status" value="1"/>
</dbReference>
<dbReference type="EMBL" id="JBEGDP010000003">
    <property type="protein sequence ID" value="MEQ7846527.1"/>
    <property type="molecule type" value="Genomic_DNA"/>
</dbReference>
<evidence type="ECO:0000256" key="3">
    <source>
        <dbReference type="ARBA" id="ARBA00022618"/>
    </source>
</evidence>
<evidence type="ECO:0000313" key="10">
    <source>
        <dbReference type="EMBL" id="MEQ7846527.1"/>
    </source>
</evidence>
<comment type="subcellular location">
    <subcellularLocation>
        <location evidence="8">Cell membrane</location>
        <topology evidence="8">Single-pass type II membrane protein</topology>
    </subcellularLocation>
    <subcellularLocation>
        <location evidence="1">Membrane</location>
    </subcellularLocation>
    <text evidence="8">Localizes to the division septum.</text>
</comment>
<dbReference type="InterPro" id="IPR034746">
    <property type="entry name" value="POTRA"/>
</dbReference>
<evidence type="ECO:0000259" key="9">
    <source>
        <dbReference type="PROSITE" id="PS51779"/>
    </source>
</evidence>
<dbReference type="Pfam" id="PF03799">
    <property type="entry name" value="FtsQ_DivIB_C"/>
    <property type="match status" value="1"/>
</dbReference>
<gene>
    <name evidence="8" type="primary">ftsQ</name>
    <name evidence="10" type="ORF">V6R90_04485</name>
</gene>
<evidence type="ECO:0000256" key="4">
    <source>
        <dbReference type="ARBA" id="ARBA00022692"/>
    </source>
</evidence>
<dbReference type="PROSITE" id="PS51779">
    <property type="entry name" value="POTRA"/>
    <property type="match status" value="1"/>
</dbReference>
<dbReference type="InterPro" id="IPR005548">
    <property type="entry name" value="Cell_div_FtsQ/DivIB_C"/>
</dbReference>
<keyword evidence="3 8" id="KW-0132">Cell division</keyword>
<dbReference type="InterPro" id="IPR050487">
    <property type="entry name" value="FtsQ_DivIB"/>
</dbReference>
<dbReference type="HAMAP" id="MF_00911">
    <property type="entry name" value="FtsQ_subfam"/>
    <property type="match status" value="1"/>
</dbReference>
<accession>A0ABV1NVJ9</accession>
<comment type="caution">
    <text evidence="10">The sequence shown here is derived from an EMBL/GenBank/DDBJ whole genome shotgun (WGS) entry which is preliminary data.</text>
</comment>
<dbReference type="Proteomes" id="UP001482520">
    <property type="component" value="Unassembled WGS sequence"/>
</dbReference>
<proteinExistence type="inferred from homology"/>
<dbReference type="InterPro" id="IPR026579">
    <property type="entry name" value="FtsQ"/>
</dbReference>
<keyword evidence="7 8" id="KW-0131">Cell cycle</keyword>
<evidence type="ECO:0000256" key="6">
    <source>
        <dbReference type="ARBA" id="ARBA00023136"/>
    </source>
</evidence>
<dbReference type="RefSeq" id="WP_193664664.1">
    <property type="nucleotide sequence ID" value="NZ_BAAAMM010000002.1"/>
</dbReference>
<evidence type="ECO:0000256" key="7">
    <source>
        <dbReference type="ARBA" id="ARBA00023306"/>
    </source>
</evidence>
<keyword evidence="2 8" id="KW-1003">Cell membrane</keyword>
<evidence type="ECO:0000256" key="1">
    <source>
        <dbReference type="ARBA" id="ARBA00004370"/>
    </source>
</evidence>
<comment type="function">
    <text evidence="8">Essential cell division protein.</text>
</comment>
<keyword evidence="5 8" id="KW-1133">Transmembrane helix</keyword>
<keyword evidence="6 8" id="KW-0472">Membrane</keyword>
<feature type="domain" description="POTRA" evidence="9">
    <location>
        <begin position="54"/>
        <end position="122"/>
    </location>
</feature>
<evidence type="ECO:0000256" key="8">
    <source>
        <dbReference type="HAMAP-Rule" id="MF_00911"/>
    </source>
</evidence>
<keyword evidence="4 8" id="KW-0812">Transmembrane</keyword>
<reference evidence="10 11" key="1">
    <citation type="submission" date="2024-02" db="EMBL/GenBank/DDBJ databases">
        <title>Full genome sequence of Nocardioides kribbensis.</title>
        <authorList>
            <person name="Poletto B.L."/>
            <person name="Silva G."/>
            <person name="Galante D."/>
            <person name="Campos K.R."/>
            <person name="Santos M.B.N."/>
            <person name="Sacchi C.T."/>
        </authorList>
    </citation>
    <scope>NUCLEOTIDE SEQUENCE [LARGE SCALE GENOMIC DNA]</scope>
    <source>
        <strain evidence="10 11">O4R</strain>
    </source>
</reference>
<evidence type="ECO:0000313" key="11">
    <source>
        <dbReference type="Proteomes" id="UP001482520"/>
    </source>
</evidence>
<protein>
    <recommendedName>
        <fullName evidence="8">Cell division protein FtsQ</fullName>
    </recommendedName>
</protein>